<keyword evidence="1 5" id="KW-0805">Transcription regulation</keyword>
<sequence length="515" mass="54946">MPSQDVQQRPDVAVVVAARAGDRQASEQLIRDSLPLVYNIVGRALDGHSDVDDVVQETMLRVLDGLPGLEQPDRFRSWLVAIAIRQVRDRWRSRQSRPVAAPLEETVHEADPQADFADLAILRLTLSGQRREVVEATRWLEDEEREVLALWWMEAAGELTRGELAAACGLTPQHAAVRVQRVKERLETARAVVRAVAAAPRCPELAAVLTSWDGRPAALWRKRLARHVRDCPQCSSRGSDLIPAQRLLSGFALVPVPIGLTGLVLTKALTAGSSGATAGAGAGAQAAGGAGRVARHLGRLAAKPVAAVTAGAVVVTAAAVAWYAGTRSDEPAPRPAAAAPQSPPARSAPSASASPTLSASPTPTPSATARLSGRHALRSVDVPGHYVSQAAARFGVLTPVGSTSSTAARQDATFRFVPGLADSDCYSLRDAKGRYLRHYAFRIKVDTSDGSALFQKDATFCPRSGTATGSLSLESYNYPGRYLRHRENLQLWIDPSENTAAYRASRSFLVVGPRG</sequence>
<evidence type="ECO:0000256" key="3">
    <source>
        <dbReference type="ARBA" id="ARBA00023125"/>
    </source>
</evidence>
<dbReference type="InterPro" id="IPR007934">
    <property type="entry name" value="AbfB_ABD"/>
</dbReference>
<gene>
    <name evidence="9" type="ORF">G6048_10920</name>
</gene>
<comment type="caution">
    <text evidence="9">The sequence shown here is derived from an EMBL/GenBank/DDBJ whole genome shotgun (WGS) entry which is preliminary data.</text>
</comment>
<proteinExistence type="inferred from homology"/>
<evidence type="ECO:0000256" key="6">
    <source>
        <dbReference type="SAM" id="MobiDB-lite"/>
    </source>
</evidence>
<dbReference type="PANTHER" id="PTHR43133">
    <property type="entry name" value="RNA POLYMERASE ECF-TYPE SIGMA FACTO"/>
    <property type="match status" value="1"/>
</dbReference>
<dbReference type="EMBL" id="JAAKZX010000025">
    <property type="protein sequence ID" value="NGO42660.1"/>
    <property type="molecule type" value="Genomic_DNA"/>
</dbReference>
<dbReference type="SUPFAM" id="SSF88946">
    <property type="entry name" value="Sigma2 domain of RNA polymerase sigma factors"/>
    <property type="match status" value="1"/>
</dbReference>
<evidence type="ECO:0000256" key="4">
    <source>
        <dbReference type="ARBA" id="ARBA00023163"/>
    </source>
</evidence>
<keyword evidence="3 5" id="KW-0238">DNA-binding</keyword>
<evidence type="ECO:0000256" key="5">
    <source>
        <dbReference type="RuleBase" id="RU000716"/>
    </source>
</evidence>
<evidence type="ECO:0000256" key="1">
    <source>
        <dbReference type="ARBA" id="ARBA00023015"/>
    </source>
</evidence>
<dbReference type="CDD" id="cd23399">
    <property type="entry name" value="beta-trefoil_ABD_ABFB"/>
    <property type="match status" value="1"/>
</dbReference>
<dbReference type="InterPro" id="IPR039425">
    <property type="entry name" value="RNA_pol_sigma-70-like"/>
</dbReference>
<keyword evidence="2 5" id="KW-0731">Sigma factor</keyword>
<feature type="compositionally biased region" description="Low complexity" evidence="6">
    <location>
        <begin position="335"/>
        <end position="370"/>
    </location>
</feature>
<reference evidence="9 10" key="1">
    <citation type="submission" date="2020-02" db="EMBL/GenBank/DDBJ databases">
        <title>Whole-genome analyses of novel actinobacteria.</title>
        <authorList>
            <person name="Sahin N."/>
            <person name="Tokatli A."/>
        </authorList>
    </citation>
    <scope>NUCLEOTIDE SEQUENCE [LARGE SCALE GENOMIC DNA]</scope>
    <source>
        <strain evidence="9 10">YC419</strain>
    </source>
</reference>
<dbReference type="PROSITE" id="PS01063">
    <property type="entry name" value="SIGMA70_ECF"/>
    <property type="match status" value="1"/>
</dbReference>
<evidence type="ECO:0000313" key="10">
    <source>
        <dbReference type="Proteomes" id="UP001518140"/>
    </source>
</evidence>
<feature type="domain" description="RNA polymerase sigma-70 region 2" evidence="7">
    <location>
        <begin position="29"/>
        <end position="96"/>
    </location>
</feature>
<feature type="domain" description="Alpha-L-arabinofuranosidase B arabinose-binding" evidence="8">
    <location>
        <begin position="377"/>
        <end position="510"/>
    </location>
</feature>
<dbReference type="PANTHER" id="PTHR43133:SF8">
    <property type="entry name" value="RNA POLYMERASE SIGMA FACTOR HI_1459-RELATED"/>
    <property type="match status" value="1"/>
</dbReference>
<protein>
    <recommendedName>
        <fullName evidence="5">RNA polymerase sigma factor</fullName>
    </recommendedName>
</protein>
<dbReference type="InterPro" id="IPR014284">
    <property type="entry name" value="RNA_pol_sigma-70_dom"/>
</dbReference>
<dbReference type="SUPFAM" id="SSF110221">
    <property type="entry name" value="AbfB domain"/>
    <property type="match status" value="1"/>
</dbReference>
<dbReference type="Pfam" id="PF04542">
    <property type="entry name" value="Sigma70_r2"/>
    <property type="match status" value="1"/>
</dbReference>
<dbReference type="InterPro" id="IPR013325">
    <property type="entry name" value="RNA_pol_sigma_r2"/>
</dbReference>
<dbReference type="Gene3D" id="1.10.1740.10">
    <property type="match status" value="1"/>
</dbReference>
<dbReference type="Pfam" id="PF05270">
    <property type="entry name" value="AbfB"/>
    <property type="match status" value="1"/>
</dbReference>
<accession>A0ABX0DMJ2</accession>
<feature type="region of interest" description="Disordered" evidence="6">
    <location>
        <begin position="327"/>
        <end position="370"/>
    </location>
</feature>
<dbReference type="NCBIfam" id="TIGR02937">
    <property type="entry name" value="sigma70-ECF"/>
    <property type="match status" value="1"/>
</dbReference>
<organism evidence="9 10">
    <name type="scientific">Streptomyces ureilyticus</name>
    <dbReference type="NCBI Taxonomy" id="1775131"/>
    <lineage>
        <taxon>Bacteria</taxon>
        <taxon>Bacillati</taxon>
        <taxon>Actinomycetota</taxon>
        <taxon>Actinomycetes</taxon>
        <taxon>Kitasatosporales</taxon>
        <taxon>Streptomycetaceae</taxon>
        <taxon>Streptomyces</taxon>
    </lineage>
</organism>
<dbReference type="Gene3D" id="2.80.10.50">
    <property type="match status" value="1"/>
</dbReference>
<name>A0ABX0DMJ2_9ACTN</name>
<evidence type="ECO:0000256" key="2">
    <source>
        <dbReference type="ARBA" id="ARBA00023082"/>
    </source>
</evidence>
<dbReference type="Proteomes" id="UP001518140">
    <property type="component" value="Unassembled WGS sequence"/>
</dbReference>
<evidence type="ECO:0000313" key="9">
    <source>
        <dbReference type="EMBL" id="NGO42660.1"/>
    </source>
</evidence>
<dbReference type="InterPro" id="IPR036195">
    <property type="entry name" value="AbfB_ABD_sf"/>
</dbReference>
<evidence type="ECO:0000259" key="8">
    <source>
        <dbReference type="Pfam" id="PF05270"/>
    </source>
</evidence>
<dbReference type="RefSeq" id="WP_165339289.1">
    <property type="nucleotide sequence ID" value="NZ_JAAKZX010000025.1"/>
</dbReference>
<evidence type="ECO:0000259" key="7">
    <source>
        <dbReference type="Pfam" id="PF04542"/>
    </source>
</evidence>
<keyword evidence="4 5" id="KW-0804">Transcription</keyword>
<comment type="similarity">
    <text evidence="5">Belongs to the sigma-70 factor family. ECF subfamily.</text>
</comment>
<keyword evidence="10" id="KW-1185">Reference proteome</keyword>
<dbReference type="InterPro" id="IPR007627">
    <property type="entry name" value="RNA_pol_sigma70_r2"/>
</dbReference>
<dbReference type="InterPro" id="IPR000838">
    <property type="entry name" value="RNA_pol_sigma70_ECF_CS"/>
</dbReference>